<evidence type="ECO:0000256" key="7">
    <source>
        <dbReference type="ARBA" id="ARBA00023136"/>
    </source>
</evidence>
<evidence type="ECO:0000256" key="5">
    <source>
        <dbReference type="ARBA" id="ARBA00022984"/>
    </source>
</evidence>
<evidence type="ECO:0000256" key="8">
    <source>
        <dbReference type="ARBA" id="ARBA00060041"/>
    </source>
</evidence>
<dbReference type="GO" id="GO:0034204">
    <property type="term" value="P:lipid translocation"/>
    <property type="evidence" value="ECO:0007669"/>
    <property type="project" value="TreeGrafter"/>
</dbReference>
<keyword evidence="4" id="KW-0133">Cell shape</keyword>
<evidence type="ECO:0000256" key="9">
    <source>
        <dbReference type="ARBA" id="ARBA00061532"/>
    </source>
</evidence>
<keyword evidence="3 10" id="KW-0812">Transmembrane</keyword>
<dbReference type="GO" id="GO:0005886">
    <property type="term" value="C:plasma membrane"/>
    <property type="evidence" value="ECO:0007669"/>
    <property type="project" value="UniProtKB-SubCell"/>
</dbReference>
<evidence type="ECO:0000256" key="6">
    <source>
        <dbReference type="ARBA" id="ARBA00022989"/>
    </source>
</evidence>
<gene>
    <name evidence="11" type="ORF">AW736_22475</name>
</gene>
<comment type="function">
    <text evidence="8">Involved in peptidoglycan biosynthesis. Transports lipid-linked peptidoglycan precursors from the inner to the outer leaflet of the cytoplasmic membrane.</text>
</comment>
<evidence type="ECO:0000256" key="2">
    <source>
        <dbReference type="ARBA" id="ARBA00022475"/>
    </source>
</evidence>
<proteinExistence type="inferred from homology"/>
<sequence length="138" mass="14578">MVAAVLSFVVNLALSLVLMRRFGTAGLAAAGSVAIVAQALFLQVRLTAAEERLAFRFVRRDLGKIIAASAAMGALVWGGWRAWAACAGEGSKWADAAGLALMIAAGVAVYGALVWLLRVEDREELAGMVMRKFGKNKI</sequence>
<feature type="transmembrane region" description="Helical" evidence="10">
    <location>
        <begin position="25"/>
        <end position="44"/>
    </location>
</feature>
<dbReference type="Proteomes" id="UP000078486">
    <property type="component" value="Unassembled WGS sequence"/>
</dbReference>
<feature type="transmembrane region" description="Helical" evidence="10">
    <location>
        <begin position="65"/>
        <end position="84"/>
    </location>
</feature>
<keyword evidence="2" id="KW-1003">Cell membrane</keyword>
<evidence type="ECO:0000256" key="10">
    <source>
        <dbReference type="SAM" id="Phobius"/>
    </source>
</evidence>
<evidence type="ECO:0000313" key="12">
    <source>
        <dbReference type="Proteomes" id="UP000078486"/>
    </source>
</evidence>
<evidence type="ECO:0000256" key="3">
    <source>
        <dbReference type="ARBA" id="ARBA00022692"/>
    </source>
</evidence>
<feature type="transmembrane region" description="Helical" evidence="10">
    <location>
        <begin position="96"/>
        <end position="117"/>
    </location>
</feature>
<evidence type="ECO:0000256" key="1">
    <source>
        <dbReference type="ARBA" id="ARBA00004651"/>
    </source>
</evidence>
<evidence type="ECO:0000313" key="11">
    <source>
        <dbReference type="EMBL" id="OAM87568.1"/>
    </source>
</evidence>
<keyword evidence="5" id="KW-0573">Peptidoglycan synthesis</keyword>
<protein>
    <submittedName>
        <fullName evidence="11">Uncharacterized protein</fullName>
    </submittedName>
</protein>
<keyword evidence="12" id="KW-1185">Reference proteome</keyword>
<dbReference type="AlphaFoldDB" id="A0A178ICW5"/>
<comment type="similarity">
    <text evidence="9">Belongs to the MurJ/MviN family.</text>
</comment>
<dbReference type="Pfam" id="PF03023">
    <property type="entry name" value="MurJ"/>
    <property type="match status" value="1"/>
</dbReference>
<name>A0A178ICW5_9BACT</name>
<keyword evidence="6 10" id="KW-1133">Transmembrane helix</keyword>
<dbReference type="STRING" id="1184151.AW736_22475"/>
<organism evidence="11 12">
    <name type="scientific">Termitidicoccus mucosus</name>
    <dbReference type="NCBI Taxonomy" id="1184151"/>
    <lineage>
        <taxon>Bacteria</taxon>
        <taxon>Pseudomonadati</taxon>
        <taxon>Verrucomicrobiota</taxon>
        <taxon>Opitutia</taxon>
        <taxon>Opitutales</taxon>
        <taxon>Opitutaceae</taxon>
        <taxon>Termitidicoccus</taxon>
    </lineage>
</organism>
<dbReference type="InterPro" id="IPR004268">
    <property type="entry name" value="MurJ"/>
</dbReference>
<accession>A0A178ICW5</accession>
<comment type="subcellular location">
    <subcellularLocation>
        <location evidence="1">Cell membrane</location>
        <topology evidence="1">Multi-pass membrane protein</topology>
    </subcellularLocation>
</comment>
<dbReference type="PANTHER" id="PTHR47019">
    <property type="entry name" value="LIPID II FLIPPASE MURJ"/>
    <property type="match status" value="1"/>
</dbReference>
<reference evidence="11 12" key="1">
    <citation type="submission" date="2016-01" db="EMBL/GenBank/DDBJ databases">
        <title>High potential of lignocellulose degradation of a new Verrucomicrobia species.</title>
        <authorList>
            <person name="Wang Y."/>
            <person name="Shi Y."/>
            <person name="Qiu Z."/>
            <person name="Liu S."/>
            <person name="Yang H."/>
        </authorList>
    </citation>
    <scope>NUCLEOTIDE SEQUENCE [LARGE SCALE GENOMIC DNA]</scope>
    <source>
        <strain evidence="11 12">TSB47</strain>
    </source>
</reference>
<dbReference type="EMBL" id="LRRQ01000168">
    <property type="protein sequence ID" value="OAM87568.1"/>
    <property type="molecule type" value="Genomic_DNA"/>
</dbReference>
<keyword evidence="7 10" id="KW-0472">Membrane</keyword>
<dbReference type="GO" id="GO:0015648">
    <property type="term" value="F:lipid-linked peptidoglycan transporter activity"/>
    <property type="evidence" value="ECO:0007669"/>
    <property type="project" value="TreeGrafter"/>
</dbReference>
<evidence type="ECO:0000256" key="4">
    <source>
        <dbReference type="ARBA" id="ARBA00022960"/>
    </source>
</evidence>
<dbReference type="InterPro" id="IPR051050">
    <property type="entry name" value="Lipid_II_flippase_MurJ/MviN"/>
</dbReference>
<dbReference type="GO" id="GO:0009252">
    <property type="term" value="P:peptidoglycan biosynthetic process"/>
    <property type="evidence" value="ECO:0007669"/>
    <property type="project" value="UniProtKB-KW"/>
</dbReference>
<dbReference type="PANTHER" id="PTHR47019:SF1">
    <property type="entry name" value="LIPID II FLIPPASE MURJ"/>
    <property type="match status" value="1"/>
</dbReference>
<comment type="caution">
    <text evidence="11">The sequence shown here is derived from an EMBL/GenBank/DDBJ whole genome shotgun (WGS) entry which is preliminary data.</text>
</comment>
<dbReference type="GO" id="GO:0008360">
    <property type="term" value="P:regulation of cell shape"/>
    <property type="evidence" value="ECO:0007669"/>
    <property type="project" value="UniProtKB-KW"/>
</dbReference>